<evidence type="ECO:0000313" key="3">
    <source>
        <dbReference type="EMBL" id="CAG7870324.1"/>
    </source>
</evidence>
<sequence length="61" mass="7059">MEVWCKDRAFGTAMVRPRVIQEGVRVNHRRKLDESIGRVYGPQGRTASVHPIRYSHHSDQS</sequence>
<evidence type="ECO:0000313" key="4">
    <source>
        <dbReference type="EMBL" id="CAG7870327.1"/>
    </source>
</evidence>
<evidence type="ECO:0000313" key="2">
    <source>
        <dbReference type="EMBL" id="CAG7870316.1"/>
    </source>
</evidence>
<dbReference type="Gramene" id="A06p25560.2_BraZ1">
    <property type="protein sequence ID" value="A06p25560.2_BraZ1.CDS.1"/>
    <property type="gene ID" value="A06g25560.2_BraZ1"/>
</dbReference>
<feature type="region of interest" description="Disordered" evidence="1">
    <location>
        <begin position="35"/>
        <end position="61"/>
    </location>
</feature>
<proteinExistence type="predicted"/>
<dbReference type="EMBL" id="LS974622">
    <property type="protein sequence ID" value="CAG7870327.1"/>
    <property type="molecule type" value="Genomic_DNA"/>
</dbReference>
<accession>A0A8D9G6X9</accession>
<dbReference type="EMBL" id="LS974622">
    <property type="protein sequence ID" value="CAG7870316.1"/>
    <property type="molecule type" value="Genomic_DNA"/>
</dbReference>
<name>A0A8D9G6X9_BRACM</name>
<dbReference type="EMBL" id="LS974622">
    <property type="protein sequence ID" value="CAG7870324.1"/>
    <property type="molecule type" value="Genomic_DNA"/>
</dbReference>
<evidence type="ECO:0000256" key="1">
    <source>
        <dbReference type="SAM" id="MobiDB-lite"/>
    </source>
</evidence>
<dbReference type="Gramene" id="A06p25670.2_BraZ1">
    <property type="protein sequence ID" value="A06p25670.2_BraZ1.CDS.1"/>
    <property type="gene ID" value="A06g25670.2_BraZ1"/>
</dbReference>
<dbReference type="AlphaFoldDB" id="A0A8D9G6X9"/>
<protein>
    <submittedName>
        <fullName evidence="2">Uncharacterized protein</fullName>
    </submittedName>
</protein>
<organism evidence="2 5">
    <name type="scientific">Brassica campestris</name>
    <name type="common">Field mustard</name>
    <dbReference type="NCBI Taxonomy" id="3711"/>
    <lineage>
        <taxon>Eukaryota</taxon>
        <taxon>Viridiplantae</taxon>
        <taxon>Streptophyta</taxon>
        <taxon>Embryophyta</taxon>
        <taxon>Tracheophyta</taxon>
        <taxon>Spermatophyta</taxon>
        <taxon>Magnoliopsida</taxon>
        <taxon>eudicotyledons</taxon>
        <taxon>Gunneridae</taxon>
        <taxon>Pentapetalae</taxon>
        <taxon>rosids</taxon>
        <taxon>malvids</taxon>
        <taxon>Brassicales</taxon>
        <taxon>Brassicaceae</taxon>
        <taxon>Brassiceae</taxon>
        <taxon>Brassica</taxon>
    </lineage>
</organism>
<dbReference type="Gramene" id="A06p25640.2_BraZ1">
    <property type="protein sequence ID" value="A06p25640.2_BraZ1.CDS.1"/>
    <property type="gene ID" value="A06g25640.2_BraZ1"/>
</dbReference>
<reference evidence="2 5" key="1">
    <citation type="submission" date="2021-07" db="EMBL/GenBank/DDBJ databases">
        <authorList>
            <consortium name="Genoscope - CEA"/>
            <person name="William W."/>
        </authorList>
    </citation>
    <scope>NUCLEOTIDE SEQUENCE [LARGE SCALE GENOMIC DNA]</scope>
</reference>
<dbReference type="Proteomes" id="UP000694005">
    <property type="component" value="Chromosome A06"/>
</dbReference>
<gene>
    <name evidence="2" type="ORF">BRAPAZ1V2_A06P25560.2</name>
    <name evidence="3" type="ORF">BRAPAZ1V2_A06P25640.2</name>
    <name evidence="4" type="ORF">BRAPAZ1V2_A06P25670.2</name>
</gene>
<evidence type="ECO:0000313" key="5">
    <source>
        <dbReference type="Proteomes" id="UP000694005"/>
    </source>
</evidence>